<name>A0ABQ4KQG6_9BACI</name>
<sequence length="56" mass="6172">MLRIDLSVLQFKEESAPSGYFLACVGSMNTDKSKVNGGGQPAIHLPEINRCWCFIV</sequence>
<comment type="caution">
    <text evidence="1">The sequence shown here is derived from an EMBL/GenBank/DDBJ whole genome shotgun (WGS) entry which is preliminary data.</text>
</comment>
<dbReference type="RefSeq" id="WP_212967453.1">
    <property type="nucleotide sequence ID" value="NZ_BORB01000058.1"/>
</dbReference>
<organism evidence="1 2">
    <name type="scientific">Lederbergia ruris</name>
    <dbReference type="NCBI Taxonomy" id="217495"/>
    <lineage>
        <taxon>Bacteria</taxon>
        <taxon>Bacillati</taxon>
        <taxon>Bacillota</taxon>
        <taxon>Bacilli</taxon>
        <taxon>Bacillales</taxon>
        <taxon>Bacillaceae</taxon>
        <taxon>Lederbergia</taxon>
    </lineage>
</organism>
<keyword evidence="2" id="KW-1185">Reference proteome</keyword>
<accession>A0ABQ4KQG6</accession>
<protein>
    <submittedName>
        <fullName evidence="1">Uncharacterized protein</fullName>
    </submittedName>
</protein>
<reference evidence="1 2" key="1">
    <citation type="submission" date="2021-03" db="EMBL/GenBank/DDBJ databases">
        <title>Antimicrobial resistance genes in bacteria isolated from Japanese honey, and their potential for conferring macrolide and lincosamide resistance in the American foulbrood pathogen Paenibacillus larvae.</title>
        <authorList>
            <person name="Okamoto M."/>
            <person name="Kumagai M."/>
            <person name="Kanamori H."/>
            <person name="Takamatsu D."/>
        </authorList>
    </citation>
    <scope>NUCLEOTIDE SEQUENCE [LARGE SCALE GENOMIC DNA]</scope>
    <source>
        <strain evidence="1 2">J8TS2</strain>
    </source>
</reference>
<evidence type="ECO:0000313" key="2">
    <source>
        <dbReference type="Proteomes" id="UP000679950"/>
    </source>
</evidence>
<gene>
    <name evidence="1" type="ORF">J8TS2_40600</name>
</gene>
<proteinExistence type="predicted"/>
<dbReference type="Proteomes" id="UP000679950">
    <property type="component" value="Unassembled WGS sequence"/>
</dbReference>
<dbReference type="EMBL" id="BORB01000058">
    <property type="protein sequence ID" value="GIN59741.1"/>
    <property type="molecule type" value="Genomic_DNA"/>
</dbReference>
<evidence type="ECO:0000313" key="1">
    <source>
        <dbReference type="EMBL" id="GIN59741.1"/>
    </source>
</evidence>